<dbReference type="OrthoDB" id="10061782at2759"/>
<dbReference type="Proteomes" id="UP000184383">
    <property type="component" value="Unassembled WGS sequence"/>
</dbReference>
<proteinExistence type="inferred from homology"/>
<evidence type="ECO:0000259" key="3">
    <source>
        <dbReference type="Pfam" id="PF08242"/>
    </source>
</evidence>
<accession>A0A1L9RJH7</accession>
<dbReference type="InterPro" id="IPR013217">
    <property type="entry name" value="Methyltransf_12"/>
</dbReference>
<dbReference type="GO" id="GO:0008168">
    <property type="term" value="F:methyltransferase activity"/>
    <property type="evidence" value="ECO:0007669"/>
    <property type="project" value="UniProtKB-KW"/>
</dbReference>
<sequence>MAQINAGAAAYKPFTLRIYDTVVLGLSNKYIWRCPTKNVLLPFFQANTGHNHMDIGVGTGYFPASITKSHPKILQNITLVDLNPNTLTFAANRINRPDTTCINTDVLRPFTIPAQPRFDSISMILLLHCLSGTTKEKGRVFANVKEHLKDDGVLFGATVLGNGVRHSLVTRHILRLYNQKGIFHNHEDDEDGFMKSLEQEFGRVEGHVVGSVLLFRAWQPKR</sequence>
<feature type="domain" description="Methyltransferase type 12" evidence="3">
    <location>
        <begin position="53"/>
        <end position="154"/>
    </location>
</feature>
<evidence type="ECO:0000313" key="5">
    <source>
        <dbReference type="Proteomes" id="UP000184383"/>
    </source>
</evidence>
<evidence type="ECO:0000313" key="4">
    <source>
        <dbReference type="EMBL" id="OJJ35051.1"/>
    </source>
</evidence>
<evidence type="ECO:0000256" key="1">
    <source>
        <dbReference type="ARBA" id="ARBA00008361"/>
    </source>
</evidence>
<dbReference type="InterPro" id="IPR016584">
    <property type="entry name" value="MeTrfase_VrtF"/>
</dbReference>
<dbReference type="STRING" id="1073089.A0A1L9RJH7"/>
<evidence type="ECO:0000256" key="2">
    <source>
        <dbReference type="ARBA" id="ARBA00022603"/>
    </source>
</evidence>
<dbReference type="RefSeq" id="XP_040688727.1">
    <property type="nucleotide sequence ID" value="XM_040830860.1"/>
</dbReference>
<organism evidence="4 5">
    <name type="scientific">Aspergillus wentii DTO 134E9</name>
    <dbReference type="NCBI Taxonomy" id="1073089"/>
    <lineage>
        <taxon>Eukaryota</taxon>
        <taxon>Fungi</taxon>
        <taxon>Dikarya</taxon>
        <taxon>Ascomycota</taxon>
        <taxon>Pezizomycotina</taxon>
        <taxon>Eurotiomycetes</taxon>
        <taxon>Eurotiomycetidae</taxon>
        <taxon>Eurotiales</taxon>
        <taxon>Aspergillaceae</taxon>
        <taxon>Aspergillus</taxon>
        <taxon>Aspergillus subgen. Cremei</taxon>
    </lineage>
</organism>
<dbReference type="Pfam" id="PF08242">
    <property type="entry name" value="Methyltransf_12"/>
    <property type="match status" value="1"/>
</dbReference>
<dbReference type="AlphaFoldDB" id="A0A1L9RJH7"/>
<name>A0A1L9RJH7_ASPWE</name>
<comment type="similarity">
    <text evidence="1">Belongs to the methyltransferase superfamily.</text>
</comment>
<dbReference type="GO" id="GO:0032259">
    <property type="term" value="P:methylation"/>
    <property type="evidence" value="ECO:0007669"/>
    <property type="project" value="UniProtKB-KW"/>
</dbReference>
<dbReference type="Gene3D" id="3.40.50.150">
    <property type="entry name" value="Vaccinia Virus protein VP39"/>
    <property type="match status" value="1"/>
</dbReference>
<dbReference type="SUPFAM" id="SSF53335">
    <property type="entry name" value="S-adenosyl-L-methionine-dependent methyltransferases"/>
    <property type="match status" value="1"/>
</dbReference>
<dbReference type="GeneID" id="63746708"/>
<keyword evidence="2" id="KW-0489">Methyltransferase</keyword>
<reference evidence="5" key="1">
    <citation type="journal article" date="2017" name="Genome Biol.">
        <title>Comparative genomics reveals high biological diversity and specific adaptations in the industrially and medically important fungal genus Aspergillus.</title>
        <authorList>
            <person name="de Vries R.P."/>
            <person name="Riley R."/>
            <person name="Wiebenga A."/>
            <person name="Aguilar-Osorio G."/>
            <person name="Amillis S."/>
            <person name="Uchima C.A."/>
            <person name="Anderluh G."/>
            <person name="Asadollahi M."/>
            <person name="Askin M."/>
            <person name="Barry K."/>
            <person name="Battaglia E."/>
            <person name="Bayram O."/>
            <person name="Benocci T."/>
            <person name="Braus-Stromeyer S.A."/>
            <person name="Caldana C."/>
            <person name="Canovas D."/>
            <person name="Cerqueira G.C."/>
            <person name="Chen F."/>
            <person name="Chen W."/>
            <person name="Choi C."/>
            <person name="Clum A."/>
            <person name="Dos Santos R.A."/>
            <person name="Damasio A.R."/>
            <person name="Diallinas G."/>
            <person name="Emri T."/>
            <person name="Fekete E."/>
            <person name="Flipphi M."/>
            <person name="Freyberg S."/>
            <person name="Gallo A."/>
            <person name="Gournas C."/>
            <person name="Habgood R."/>
            <person name="Hainaut M."/>
            <person name="Harispe M.L."/>
            <person name="Henrissat B."/>
            <person name="Hilden K.S."/>
            <person name="Hope R."/>
            <person name="Hossain A."/>
            <person name="Karabika E."/>
            <person name="Karaffa L."/>
            <person name="Karanyi Z."/>
            <person name="Krasevec N."/>
            <person name="Kuo A."/>
            <person name="Kusch H."/>
            <person name="LaButti K."/>
            <person name="Lagendijk E.L."/>
            <person name="Lapidus A."/>
            <person name="Levasseur A."/>
            <person name="Lindquist E."/>
            <person name="Lipzen A."/>
            <person name="Logrieco A.F."/>
            <person name="MacCabe A."/>
            <person name="Maekelae M.R."/>
            <person name="Malavazi I."/>
            <person name="Melin P."/>
            <person name="Meyer V."/>
            <person name="Mielnichuk N."/>
            <person name="Miskei M."/>
            <person name="Molnar A.P."/>
            <person name="Mule G."/>
            <person name="Ngan C.Y."/>
            <person name="Orejas M."/>
            <person name="Orosz E."/>
            <person name="Ouedraogo J.P."/>
            <person name="Overkamp K.M."/>
            <person name="Park H.-S."/>
            <person name="Perrone G."/>
            <person name="Piumi F."/>
            <person name="Punt P.J."/>
            <person name="Ram A.F."/>
            <person name="Ramon A."/>
            <person name="Rauscher S."/>
            <person name="Record E."/>
            <person name="Riano-Pachon D.M."/>
            <person name="Robert V."/>
            <person name="Roehrig J."/>
            <person name="Ruller R."/>
            <person name="Salamov A."/>
            <person name="Salih N.S."/>
            <person name="Samson R.A."/>
            <person name="Sandor E."/>
            <person name="Sanguinetti M."/>
            <person name="Schuetze T."/>
            <person name="Sepcic K."/>
            <person name="Shelest E."/>
            <person name="Sherlock G."/>
            <person name="Sophianopoulou V."/>
            <person name="Squina F.M."/>
            <person name="Sun H."/>
            <person name="Susca A."/>
            <person name="Todd R.B."/>
            <person name="Tsang A."/>
            <person name="Unkles S.E."/>
            <person name="van de Wiele N."/>
            <person name="van Rossen-Uffink D."/>
            <person name="Oliveira J.V."/>
            <person name="Vesth T.C."/>
            <person name="Visser J."/>
            <person name="Yu J.-H."/>
            <person name="Zhou M."/>
            <person name="Andersen M.R."/>
            <person name="Archer D.B."/>
            <person name="Baker S.E."/>
            <person name="Benoit I."/>
            <person name="Brakhage A.A."/>
            <person name="Braus G.H."/>
            <person name="Fischer R."/>
            <person name="Frisvad J.C."/>
            <person name="Goldman G.H."/>
            <person name="Houbraken J."/>
            <person name="Oakley B."/>
            <person name="Pocsi I."/>
            <person name="Scazzocchio C."/>
            <person name="Seiboth B."/>
            <person name="vanKuyk P.A."/>
            <person name="Wortman J."/>
            <person name="Dyer P.S."/>
            <person name="Grigoriev I.V."/>
        </authorList>
    </citation>
    <scope>NUCLEOTIDE SEQUENCE [LARGE SCALE GENOMIC DNA]</scope>
    <source>
        <strain evidence="5">DTO 134E9</strain>
    </source>
</reference>
<dbReference type="VEuPathDB" id="FungiDB:ASPWEDRAFT_171879"/>
<dbReference type="PIRSF" id="PIRSF011491">
    <property type="entry name" value="Mtase_YbcY_prd"/>
    <property type="match status" value="1"/>
</dbReference>
<dbReference type="CDD" id="cd02440">
    <property type="entry name" value="AdoMet_MTases"/>
    <property type="match status" value="1"/>
</dbReference>
<keyword evidence="5" id="KW-1185">Reference proteome</keyword>
<keyword evidence="2" id="KW-0808">Transferase</keyword>
<dbReference type="InterPro" id="IPR029063">
    <property type="entry name" value="SAM-dependent_MTases_sf"/>
</dbReference>
<protein>
    <recommendedName>
        <fullName evidence="3">Methyltransferase type 12 domain-containing protein</fullName>
    </recommendedName>
</protein>
<gene>
    <name evidence="4" type="ORF">ASPWEDRAFT_171879</name>
</gene>
<dbReference type="EMBL" id="KV878212">
    <property type="protein sequence ID" value="OJJ35051.1"/>
    <property type="molecule type" value="Genomic_DNA"/>
</dbReference>